<dbReference type="Proteomes" id="UP000034591">
    <property type="component" value="Unassembled WGS sequence"/>
</dbReference>
<feature type="non-terminal residue" evidence="1">
    <location>
        <position position="1"/>
    </location>
</feature>
<gene>
    <name evidence="1" type="ORF">US53_C0042G0001</name>
</gene>
<proteinExistence type="predicted"/>
<dbReference type="STRING" id="1618545.US53_C0042G0001"/>
<name>A0A0G0JIX3_9BACT</name>
<organism evidence="1 2">
    <name type="scientific">Candidatus Woesebacteria bacterium GW2011_GWA1_37_7</name>
    <dbReference type="NCBI Taxonomy" id="1618545"/>
    <lineage>
        <taxon>Bacteria</taxon>
        <taxon>Candidatus Woeseibacteriota</taxon>
    </lineage>
</organism>
<sequence length="75" mass="8769">QRIMERNQLLFIWKNLTSTNLLRKHVAGLFKRLAKHPGYIRIVFAAMIKVGTVAKARKREIKEAKISDEAIFSRF</sequence>
<reference evidence="1 2" key="1">
    <citation type="journal article" date="2015" name="Nature">
        <title>rRNA introns, odd ribosomes, and small enigmatic genomes across a large radiation of phyla.</title>
        <authorList>
            <person name="Brown C.T."/>
            <person name="Hug L.A."/>
            <person name="Thomas B.C."/>
            <person name="Sharon I."/>
            <person name="Castelle C.J."/>
            <person name="Singh A."/>
            <person name="Wilkins M.J."/>
            <person name="Williams K.H."/>
            <person name="Banfield J.F."/>
        </authorList>
    </citation>
    <scope>NUCLEOTIDE SEQUENCE [LARGE SCALE GENOMIC DNA]</scope>
</reference>
<comment type="caution">
    <text evidence="1">The sequence shown here is derived from an EMBL/GenBank/DDBJ whole genome shotgun (WGS) entry which is preliminary data.</text>
</comment>
<dbReference type="EMBL" id="LBTI01000042">
    <property type="protein sequence ID" value="KKQ36689.1"/>
    <property type="molecule type" value="Genomic_DNA"/>
</dbReference>
<protein>
    <submittedName>
        <fullName evidence="1">Uncharacterized protein</fullName>
    </submittedName>
</protein>
<evidence type="ECO:0000313" key="1">
    <source>
        <dbReference type="EMBL" id="KKQ36689.1"/>
    </source>
</evidence>
<dbReference type="AlphaFoldDB" id="A0A0G0JIX3"/>
<accession>A0A0G0JIX3</accession>
<evidence type="ECO:0000313" key="2">
    <source>
        <dbReference type="Proteomes" id="UP000034591"/>
    </source>
</evidence>